<evidence type="ECO:0000313" key="5">
    <source>
        <dbReference type="Proteomes" id="UP000702425"/>
    </source>
</evidence>
<proteinExistence type="inferred from homology"/>
<dbReference type="Pfam" id="PF13343">
    <property type="entry name" value="SBP_bac_6"/>
    <property type="match status" value="1"/>
</dbReference>
<comment type="caution">
    <text evidence="4">The sequence shown here is derived from an EMBL/GenBank/DDBJ whole genome shotgun (WGS) entry which is preliminary data.</text>
</comment>
<name>A0ABX2D4G9_9CYAN</name>
<evidence type="ECO:0000256" key="3">
    <source>
        <dbReference type="ARBA" id="ARBA00022729"/>
    </source>
</evidence>
<keyword evidence="2" id="KW-0406">Ion transport</keyword>
<dbReference type="EMBL" id="SRRZ01000088">
    <property type="protein sequence ID" value="NQE36545.1"/>
    <property type="molecule type" value="Genomic_DNA"/>
</dbReference>
<evidence type="ECO:0000313" key="4">
    <source>
        <dbReference type="EMBL" id="NQE36545.1"/>
    </source>
</evidence>
<reference evidence="4 5" key="1">
    <citation type="journal article" date="2020" name="Sci. Rep.">
        <title>A novel cyanobacterial geosmin producer, revising GeoA distribution and dispersion patterns in Bacteria.</title>
        <authorList>
            <person name="Churro C."/>
            <person name="Semedo-Aguiar A.P."/>
            <person name="Silva A.D."/>
            <person name="Pereira-Leal J.B."/>
            <person name="Leite R.B."/>
        </authorList>
    </citation>
    <scope>NUCLEOTIDE SEQUENCE [LARGE SCALE GENOMIC DNA]</scope>
    <source>
        <strain evidence="4 5">IPMA8</strain>
    </source>
</reference>
<evidence type="ECO:0000256" key="2">
    <source>
        <dbReference type="ARBA" id="ARBA00022496"/>
    </source>
</evidence>
<keyword evidence="2" id="KW-0410">Iron transport</keyword>
<dbReference type="InterPro" id="IPR026045">
    <property type="entry name" value="Ferric-bd"/>
</dbReference>
<organism evidence="4 5">
    <name type="scientific">Microcoleus asticus IPMA8</name>
    <dbReference type="NCBI Taxonomy" id="2563858"/>
    <lineage>
        <taxon>Bacteria</taxon>
        <taxon>Bacillati</taxon>
        <taxon>Cyanobacteriota</taxon>
        <taxon>Cyanophyceae</taxon>
        <taxon>Oscillatoriophycideae</taxon>
        <taxon>Oscillatoriales</taxon>
        <taxon>Microcoleaceae</taxon>
        <taxon>Microcoleus</taxon>
        <taxon>Microcoleus asticus</taxon>
    </lineage>
</organism>
<keyword evidence="2" id="KW-0813">Transport</keyword>
<accession>A0ABX2D4G9</accession>
<dbReference type="Gene3D" id="3.40.190.10">
    <property type="entry name" value="Periplasmic binding protein-like II"/>
    <property type="match status" value="2"/>
</dbReference>
<sequence length="369" mass="39986">MAVDAPSCQLPDEKIYHYKTMSISRRIFLASGTAMAVVALGELSKTAPVTAQTGTLNLYSARHYDTDNQFYQSFTKKTGIKVNLVEADADQLIERIKSEGANSPADVFITVDGGRLWRAKQAGILQPVSSTVLTSAIPASLRDPQGFWFGLSRRARVIVYNKSKVNPAQLSTYEALTEPRWKGKVLVRSSTNIYNQSLVGAMLATHGAQKTEAWARGLVANFARPPEGNDTAQIKAVADGVGDIALVNTYYVARLMKSKDPAEQAIAAKVGVFFPNQRDRGTHVNICGAGVVKTSRNKAGATKFLEHLASREAQQIFARGNYEYPVISGVAIDPAVASFGTFKSDPLNPDVFGKNNSDALKIADRAGWK</sequence>
<dbReference type="Proteomes" id="UP000702425">
    <property type="component" value="Unassembled WGS sequence"/>
</dbReference>
<keyword evidence="5" id="KW-1185">Reference proteome</keyword>
<comment type="similarity">
    <text evidence="1">Belongs to the bacterial solute-binding protein 1 family.</text>
</comment>
<dbReference type="PROSITE" id="PS51318">
    <property type="entry name" value="TAT"/>
    <property type="match status" value="1"/>
</dbReference>
<dbReference type="InterPro" id="IPR006311">
    <property type="entry name" value="TAT_signal"/>
</dbReference>
<dbReference type="PIRSF" id="PIRSF002825">
    <property type="entry name" value="CfbpA"/>
    <property type="match status" value="1"/>
</dbReference>
<protein>
    <submittedName>
        <fullName evidence="4">Iron deficiency-induced protein A</fullName>
    </submittedName>
</protein>
<dbReference type="CDD" id="cd13542">
    <property type="entry name" value="PBP2_FutA1_ilke"/>
    <property type="match status" value="1"/>
</dbReference>
<keyword evidence="2" id="KW-0408">Iron</keyword>
<dbReference type="PANTHER" id="PTHR30006">
    <property type="entry name" value="THIAMINE-BINDING PERIPLASMIC PROTEIN-RELATED"/>
    <property type="match status" value="1"/>
</dbReference>
<dbReference type="SUPFAM" id="SSF53850">
    <property type="entry name" value="Periplasmic binding protein-like II"/>
    <property type="match status" value="1"/>
</dbReference>
<dbReference type="PANTHER" id="PTHR30006:SF15">
    <property type="entry name" value="IRON-UTILIZATION PERIPLASMIC PROTEIN"/>
    <property type="match status" value="1"/>
</dbReference>
<keyword evidence="3" id="KW-0732">Signal</keyword>
<gene>
    <name evidence="4" type="primary">idiA</name>
    <name evidence="4" type="ORF">E5S67_04310</name>
</gene>
<evidence type="ECO:0000256" key="1">
    <source>
        <dbReference type="ARBA" id="ARBA00008520"/>
    </source>
</evidence>